<name>A0A8D8SJB6_9HEMI</name>
<sequence length="198" mass="22608">MFYCSTNSKSFIMAEENISMALSPGQPLSGQRVRRISPCHNDVRSTDYDDTFTDFDQITNTNNKIETQKLKIFNNIVRITTWNVKSLRINGKLENVEAEMKRLNIDILGMSEVRWPGTGTKKNADSFIYYSGGSDANNYYGVAVLLRPNIQKSVIDFIPISDRVMMLKLNTNFRTLNLIQVYAPTCDKPDEDVEVFLL</sequence>
<proteinExistence type="predicted"/>
<reference evidence="2" key="1">
    <citation type="submission" date="2021-05" db="EMBL/GenBank/DDBJ databases">
        <authorList>
            <person name="Alioto T."/>
            <person name="Alioto T."/>
            <person name="Gomez Garrido J."/>
        </authorList>
    </citation>
    <scope>NUCLEOTIDE SEQUENCE</scope>
</reference>
<dbReference type="AlphaFoldDB" id="A0A8D8SJB6"/>
<dbReference type="Gene3D" id="3.60.10.10">
    <property type="entry name" value="Endonuclease/exonuclease/phosphatase"/>
    <property type="match status" value="1"/>
</dbReference>
<evidence type="ECO:0000313" key="2">
    <source>
        <dbReference type="EMBL" id="CAG6668444.1"/>
    </source>
</evidence>
<evidence type="ECO:0000259" key="1">
    <source>
        <dbReference type="Pfam" id="PF03372"/>
    </source>
</evidence>
<dbReference type="EMBL" id="HBUF01218817">
    <property type="protein sequence ID" value="CAG6668444.1"/>
    <property type="molecule type" value="Transcribed_RNA"/>
</dbReference>
<dbReference type="SUPFAM" id="SSF56219">
    <property type="entry name" value="DNase I-like"/>
    <property type="match status" value="1"/>
</dbReference>
<dbReference type="InterPro" id="IPR005135">
    <property type="entry name" value="Endo/exonuclease/phosphatase"/>
</dbReference>
<dbReference type="Pfam" id="PF03372">
    <property type="entry name" value="Exo_endo_phos"/>
    <property type="match status" value="1"/>
</dbReference>
<dbReference type="InterPro" id="IPR036691">
    <property type="entry name" value="Endo/exonu/phosph_ase_sf"/>
</dbReference>
<accession>A0A8D8SJB6</accession>
<dbReference type="GO" id="GO:0003824">
    <property type="term" value="F:catalytic activity"/>
    <property type="evidence" value="ECO:0007669"/>
    <property type="project" value="InterPro"/>
</dbReference>
<protein>
    <submittedName>
        <fullName evidence="2">Craniofacial development protein 2</fullName>
    </submittedName>
</protein>
<organism evidence="2">
    <name type="scientific">Cacopsylla melanoneura</name>
    <dbReference type="NCBI Taxonomy" id="428564"/>
    <lineage>
        <taxon>Eukaryota</taxon>
        <taxon>Metazoa</taxon>
        <taxon>Ecdysozoa</taxon>
        <taxon>Arthropoda</taxon>
        <taxon>Hexapoda</taxon>
        <taxon>Insecta</taxon>
        <taxon>Pterygota</taxon>
        <taxon>Neoptera</taxon>
        <taxon>Paraneoptera</taxon>
        <taxon>Hemiptera</taxon>
        <taxon>Sternorrhyncha</taxon>
        <taxon>Psylloidea</taxon>
        <taxon>Psyllidae</taxon>
        <taxon>Psyllinae</taxon>
        <taxon>Cacopsylla</taxon>
    </lineage>
</organism>
<feature type="domain" description="Endonuclease/exonuclease/phosphatase" evidence="1">
    <location>
        <begin position="81"/>
        <end position="181"/>
    </location>
</feature>